<organism evidence="2">
    <name type="scientific">Lygus hesperus</name>
    <name type="common">Western plant bug</name>
    <dbReference type="NCBI Taxonomy" id="30085"/>
    <lineage>
        <taxon>Eukaryota</taxon>
        <taxon>Metazoa</taxon>
        <taxon>Ecdysozoa</taxon>
        <taxon>Arthropoda</taxon>
        <taxon>Hexapoda</taxon>
        <taxon>Insecta</taxon>
        <taxon>Pterygota</taxon>
        <taxon>Neoptera</taxon>
        <taxon>Paraneoptera</taxon>
        <taxon>Hemiptera</taxon>
        <taxon>Heteroptera</taxon>
        <taxon>Panheteroptera</taxon>
        <taxon>Cimicomorpha</taxon>
        <taxon>Miridae</taxon>
        <taxon>Mirini</taxon>
        <taxon>Lygus</taxon>
    </lineage>
</organism>
<dbReference type="InterPro" id="IPR009003">
    <property type="entry name" value="Peptidase_S1_PA"/>
</dbReference>
<dbReference type="AlphaFoldDB" id="A0A0A9WZV4"/>
<reference evidence="2" key="2">
    <citation type="submission" date="2014-07" db="EMBL/GenBank/DDBJ databases">
        <authorList>
            <person name="Hull J."/>
        </authorList>
    </citation>
    <scope>NUCLEOTIDE SEQUENCE</scope>
</reference>
<dbReference type="GO" id="GO:0006508">
    <property type="term" value="P:proteolysis"/>
    <property type="evidence" value="ECO:0007669"/>
    <property type="project" value="InterPro"/>
</dbReference>
<dbReference type="Pfam" id="PF00089">
    <property type="entry name" value="Trypsin"/>
    <property type="match status" value="1"/>
</dbReference>
<feature type="non-terminal residue" evidence="2">
    <location>
        <position position="1"/>
    </location>
</feature>
<protein>
    <submittedName>
        <fullName evidence="2">Plasminogen activator LV-PA</fullName>
    </submittedName>
</protein>
<gene>
    <name evidence="2" type="primary">VSPB_2</name>
    <name evidence="2" type="ORF">CM83_5887</name>
</gene>
<dbReference type="EMBL" id="GBHO01030335">
    <property type="protein sequence ID" value="JAG13269.1"/>
    <property type="molecule type" value="Transcribed_RNA"/>
</dbReference>
<feature type="domain" description="Peptidase S1" evidence="1">
    <location>
        <begin position="7"/>
        <end position="225"/>
    </location>
</feature>
<proteinExistence type="predicted"/>
<evidence type="ECO:0000313" key="2">
    <source>
        <dbReference type="EMBL" id="JAG13269.1"/>
    </source>
</evidence>
<dbReference type="InterPro" id="IPR043504">
    <property type="entry name" value="Peptidase_S1_PA_chymotrypsin"/>
</dbReference>
<sequence length="242" mass="26735">PPNENYSFVVNVCLQSEEKIQLSSGVLISKKRVVTACHSYVNSTSEDLQAVLPTPDHFKVWAGHAQETGQWREVEKFYCVNTPVAPPHIMGNDLGILIVRDEFELSDSINPIGVNEIMKGFEIKTVMTIRTQCKVISWAFKFKEKHVPDLENSLLEECPVETMNLTSCAAFLSAEVTATSNQSLADGNLMCVLPVVTDEEPCFGVIVPGTPVICSKKVLGIVSLFREPTLVYTFPVVLTEIS</sequence>
<dbReference type="Gene3D" id="2.40.10.10">
    <property type="entry name" value="Trypsin-like serine proteases"/>
    <property type="match status" value="1"/>
</dbReference>
<dbReference type="GO" id="GO:0004252">
    <property type="term" value="F:serine-type endopeptidase activity"/>
    <property type="evidence" value="ECO:0007669"/>
    <property type="project" value="InterPro"/>
</dbReference>
<evidence type="ECO:0000259" key="1">
    <source>
        <dbReference type="Pfam" id="PF00089"/>
    </source>
</evidence>
<name>A0A0A9WZV4_LYGHE</name>
<feature type="non-terminal residue" evidence="2">
    <location>
        <position position="242"/>
    </location>
</feature>
<reference evidence="2" key="1">
    <citation type="journal article" date="2014" name="PLoS ONE">
        <title>Transcriptome-Based Identification of ABC Transporters in the Western Tarnished Plant Bug Lygus hesperus.</title>
        <authorList>
            <person name="Hull J.J."/>
            <person name="Chaney K."/>
            <person name="Geib S.M."/>
            <person name="Fabrick J.A."/>
            <person name="Brent C.S."/>
            <person name="Walsh D."/>
            <person name="Lavine L.C."/>
        </authorList>
    </citation>
    <scope>NUCLEOTIDE SEQUENCE</scope>
</reference>
<dbReference type="InterPro" id="IPR001254">
    <property type="entry name" value="Trypsin_dom"/>
</dbReference>
<dbReference type="SUPFAM" id="SSF50494">
    <property type="entry name" value="Trypsin-like serine proteases"/>
    <property type="match status" value="1"/>
</dbReference>
<accession>A0A0A9WZV4</accession>